<dbReference type="SMART" id="SM00028">
    <property type="entry name" value="TPR"/>
    <property type="match status" value="3"/>
</dbReference>
<evidence type="ECO:0000313" key="3">
    <source>
        <dbReference type="EMBL" id="XBS20702.1"/>
    </source>
</evidence>
<dbReference type="EMBL" id="CP157743">
    <property type="protein sequence ID" value="XBS20702.1"/>
    <property type="molecule type" value="Genomic_DNA"/>
</dbReference>
<keyword evidence="4" id="KW-1185">Reference proteome</keyword>
<keyword evidence="1" id="KW-0732">Signal</keyword>
<dbReference type="Pfam" id="PF14559">
    <property type="entry name" value="TPR_19"/>
    <property type="match status" value="1"/>
</dbReference>
<dbReference type="KEGG" id="mech:Q9L42_000805"/>
<dbReference type="NCBIfam" id="TIGR03939">
    <property type="entry name" value="PGA_TPR_OMP"/>
    <property type="match status" value="1"/>
</dbReference>
<accession>A0AAU7NUV1</accession>
<dbReference type="InterPro" id="IPR011990">
    <property type="entry name" value="TPR-like_helical_dom_sf"/>
</dbReference>
<feature type="chain" id="PRO_5043672268" evidence="1">
    <location>
        <begin position="38"/>
        <end position="865"/>
    </location>
</feature>
<dbReference type="GO" id="GO:1901515">
    <property type="term" value="F:poly-beta-1,6-N-acetyl-D-glucosamine transmembrane transporter activity"/>
    <property type="evidence" value="ECO:0007669"/>
    <property type="project" value="InterPro"/>
</dbReference>
<dbReference type="RefSeq" id="WP_349431737.1">
    <property type="nucleotide sequence ID" value="NZ_CP157743.1"/>
</dbReference>
<dbReference type="Proteomes" id="UP001225378">
    <property type="component" value="Chromosome"/>
</dbReference>
<sequence>MSLYCHIQYWIGSLFKTAFRSHLCSLICIFFAQSVYAAAPDGVDHRYQEAIRIAREGKAEQALPILAELAEQFPQTKHYQHDYILVLFWAGKEAEIVEQANRCDINDAPLYVLESVAHAARNQQQFGLAERTFRLMARRDPANLSYRLGLARVLIDQRKLLPAQELLQSLAKQYYQHADFLLVKAYLKETEGDFLAAASLYQTVLQRRPGHKAAIRGLVFAMSRVKAFELAYRNAEQHRQFFSEEEWGRLRWDLAAAWVRWGEIYPSEEEALRFREIDKAIGLIEDNLAYLDRVTLRDSSFWRSRARFDMMVALRDRKRMEDVVELHRILREEQVEIPAYATIAAADAFLYLQQPEQARDLYLRVLEKMPGNHNAGQSLVFAYLEAEQLDAAERLAEQLAKQQPDKIWYKHPKGMGLLYPEGNHQKTEAELATVMIANFTDRLEEAYQKIQNLYQNASFNADIRDVRAHTLYYRGWPRQAREQYIAALNIAPKHLGLRTGLSETLHELREYPQEEANTLSLYALYPEEKNVQRQKRLWDIHNERELQIFSDGGFSTGSAQGSESIVLDSFLYSQPLDYHYRLFSHVRWMTGKFGAGEDTQTGQNLSTRGYYRRYGLGLEYAIPDLLAIGELHYDNFARSTVGFWGSLNYQFDDHWSAAIAFDTRSDEIGLRALSVGRLSPPQAGSTRPTTDGVTAYSVKAMTSYRVHESRRFDLAYQFFDYSDGNVSGVLSATWFERWISGPRYKLATYLNLGSTFHSRMDGNYYHPKNDFGSSLTLDNDLLTYRFYDLSFHQRLAFTIGQYWQKEKMTTANRYHWDPVGSIQYEHRWKARDRYELVYGGIRGYPIYDGNREETWRFYLNLNVRF</sequence>
<organism evidence="3 4">
    <name type="scientific">Methylomarinum roseum</name>
    <dbReference type="NCBI Taxonomy" id="3067653"/>
    <lineage>
        <taxon>Bacteria</taxon>
        <taxon>Pseudomonadati</taxon>
        <taxon>Pseudomonadota</taxon>
        <taxon>Gammaproteobacteria</taxon>
        <taxon>Methylococcales</taxon>
        <taxon>Methylococcaceae</taxon>
        <taxon>Methylomarinum</taxon>
    </lineage>
</organism>
<dbReference type="InterPro" id="IPR019734">
    <property type="entry name" value="TPR_rpt"/>
</dbReference>
<gene>
    <name evidence="3" type="primary">pgaA</name>
    <name evidence="3" type="ORF">Q9L42_000805</name>
</gene>
<dbReference type="InterPro" id="IPR049003">
    <property type="entry name" value="PgaA_barrel"/>
</dbReference>
<protein>
    <submittedName>
        <fullName evidence="3">Poly-beta-1,6 N-acetyl-D-glucosamine export porin PgaA</fullName>
    </submittedName>
</protein>
<name>A0AAU7NUV1_9GAMM</name>
<dbReference type="InterPro" id="IPR023870">
    <property type="entry name" value="PGA_export_porin_PgaA"/>
</dbReference>
<reference evidence="3 4" key="1">
    <citation type="journal article" date="2024" name="Microbiology">
        <title>Methylomarinum rosea sp. nov., a novel halophilic methanotrophic bacterium from the hypersaline Lake Elton.</title>
        <authorList>
            <person name="Suleimanov R.Z."/>
            <person name="Oshkin I.Y."/>
            <person name="Danilova O.V."/>
            <person name="Suzina N.E."/>
            <person name="Dedysh S.N."/>
        </authorList>
    </citation>
    <scope>NUCLEOTIDE SEQUENCE [LARGE SCALE GENOMIC DNA]</scope>
    <source>
        <strain evidence="3 4">Ch1-1</strain>
    </source>
</reference>
<proteinExistence type="predicted"/>
<evidence type="ECO:0000256" key="1">
    <source>
        <dbReference type="SAM" id="SignalP"/>
    </source>
</evidence>
<dbReference type="Pfam" id="PF21197">
    <property type="entry name" value="PgaA_barrel"/>
    <property type="match status" value="1"/>
</dbReference>
<evidence type="ECO:0000313" key="4">
    <source>
        <dbReference type="Proteomes" id="UP001225378"/>
    </source>
</evidence>
<dbReference type="Gene3D" id="1.25.40.10">
    <property type="entry name" value="Tetratricopeptide repeat domain"/>
    <property type="match status" value="2"/>
</dbReference>
<dbReference type="SUPFAM" id="SSF48452">
    <property type="entry name" value="TPR-like"/>
    <property type="match status" value="1"/>
</dbReference>
<feature type="signal peptide" evidence="1">
    <location>
        <begin position="1"/>
        <end position="37"/>
    </location>
</feature>
<dbReference type="AlphaFoldDB" id="A0AAU7NUV1"/>
<evidence type="ECO:0000259" key="2">
    <source>
        <dbReference type="Pfam" id="PF21197"/>
    </source>
</evidence>
<feature type="domain" description="PgaA membrane beta barrel" evidence="2">
    <location>
        <begin position="540"/>
        <end position="865"/>
    </location>
</feature>